<evidence type="ECO:0000313" key="4">
    <source>
        <dbReference type="Proteomes" id="UP001197247"/>
    </source>
</evidence>
<gene>
    <name evidence="3" type="ORF">KIH74_30840</name>
</gene>
<reference evidence="3 4" key="1">
    <citation type="submission" date="2021-05" db="EMBL/GenBank/DDBJ databases">
        <title>Kineosporia and Streptomyces sp. nov. two new marine actinobacteria isolated from Coral.</title>
        <authorList>
            <person name="Buangrab K."/>
            <person name="Sutthacheep M."/>
            <person name="Yeemin T."/>
            <person name="Harunari E."/>
            <person name="Igarashi Y."/>
            <person name="Kanchanasin P."/>
            <person name="Tanasupawat S."/>
            <person name="Phongsopitanun W."/>
        </authorList>
    </citation>
    <scope>NUCLEOTIDE SEQUENCE [LARGE SCALE GENOMIC DNA]</scope>
    <source>
        <strain evidence="3 4">J2-2</strain>
    </source>
</reference>
<feature type="compositionally biased region" description="Polar residues" evidence="1">
    <location>
        <begin position="1"/>
        <end position="12"/>
    </location>
</feature>
<accession>A0ABS5TRF6</accession>
<evidence type="ECO:0000313" key="3">
    <source>
        <dbReference type="EMBL" id="MBT0773383.1"/>
    </source>
</evidence>
<evidence type="ECO:0000256" key="1">
    <source>
        <dbReference type="SAM" id="MobiDB-lite"/>
    </source>
</evidence>
<dbReference type="PANTHER" id="PTHR13847">
    <property type="entry name" value="SARCOSINE DEHYDROGENASE-RELATED"/>
    <property type="match status" value="1"/>
</dbReference>
<organism evidence="3 4">
    <name type="scientific">Kineosporia corallincola</name>
    <dbReference type="NCBI Taxonomy" id="2835133"/>
    <lineage>
        <taxon>Bacteria</taxon>
        <taxon>Bacillati</taxon>
        <taxon>Actinomycetota</taxon>
        <taxon>Actinomycetes</taxon>
        <taxon>Kineosporiales</taxon>
        <taxon>Kineosporiaceae</taxon>
        <taxon>Kineosporia</taxon>
    </lineage>
</organism>
<name>A0ABS5TRF6_9ACTN</name>
<dbReference type="SUPFAM" id="SSF51905">
    <property type="entry name" value="FAD/NAD(P)-binding domain"/>
    <property type="match status" value="1"/>
</dbReference>
<dbReference type="Pfam" id="PF01266">
    <property type="entry name" value="DAO"/>
    <property type="match status" value="1"/>
</dbReference>
<sequence>MALTQSSAQTPTAYERHAPDPRLVRQTLEPSEHAVFWLHDAPGARYPALTASTAADLAVVGGGYLGLWTAVLAKRRAPGTRVVLLEAETIGWAASGRNGGFCEASITHGEENGRSRWPGEYAALERLGRANLDEFGRDVAELGLDCQWERTGTLSVAVEEHQTGWLGDARMDAGAVREQIDSPLFLAGAWNRDDTALVHPARLAHELARVAGELGVEIHEHSPVLGLDGGRAGGPVSLRTPRATVRAQRVALASNVFPSLLRRTRLMTVPVYDYVLMTEPLTAGQKSAIGWENRQGLADLANQFHYSRLTADNRILYGGYDAVYHRGGRLDAGYEDRPATFERLTSHLLATFPQLEGVRISHRWAGAIDTCTRFAPFYGLARGGRVAYSAGFTGLGVGATRFAAQVLLDRLEGADTERTRLGMVRRQPVPFPPEPLAGIGIDLTRWSLDRADHQAGRRNLFLRALDAAGLGFDS</sequence>
<protein>
    <submittedName>
        <fullName evidence="3">FAD-dependent oxidoreductase</fullName>
    </submittedName>
</protein>
<dbReference type="PANTHER" id="PTHR13847:SF281">
    <property type="entry name" value="FAD DEPENDENT OXIDOREDUCTASE DOMAIN-CONTAINING PROTEIN"/>
    <property type="match status" value="1"/>
</dbReference>
<evidence type="ECO:0000259" key="2">
    <source>
        <dbReference type="Pfam" id="PF01266"/>
    </source>
</evidence>
<feature type="region of interest" description="Disordered" evidence="1">
    <location>
        <begin position="1"/>
        <end position="21"/>
    </location>
</feature>
<dbReference type="EMBL" id="JAHBAY010000017">
    <property type="protein sequence ID" value="MBT0773383.1"/>
    <property type="molecule type" value="Genomic_DNA"/>
</dbReference>
<keyword evidence="4" id="KW-1185">Reference proteome</keyword>
<proteinExistence type="predicted"/>
<dbReference type="Gene3D" id="3.50.50.60">
    <property type="entry name" value="FAD/NAD(P)-binding domain"/>
    <property type="match status" value="1"/>
</dbReference>
<dbReference type="InterPro" id="IPR036188">
    <property type="entry name" value="FAD/NAD-bd_sf"/>
</dbReference>
<comment type="caution">
    <text evidence="3">The sequence shown here is derived from an EMBL/GenBank/DDBJ whole genome shotgun (WGS) entry which is preliminary data.</text>
</comment>
<feature type="domain" description="FAD dependent oxidoreductase" evidence="2">
    <location>
        <begin position="56"/>
        <end position="409"/>
    </location>
</feature>
<dbReference type="Proteomes" id="UP001197247">
    <property type="component" value="Unassembled WGS sequence"/>
</dbReference>
<dbReference type="InterPro" id="IPR006076">
    <property type="entry name" value="FAD-dep_OxRdtase"/>
</dbReference>
<dbReference type="Gene3D" id="3.30.9.10">
    <property type="entry name" value="D-Amino Acid Oxidase, subunit A, domain 2"/>
    <property type="match status" value="1"/>
</dbReference>